<accession>A0AAD5LAS2</accession>
<gene>
    <name evidence="2" type="ORF">GHT06_015999</name>
</gene>
<feature type="region of interest" description="Disordered" evidence="1">
    <location>
        <begin position="1"/>
        <end position="23"/>
    </location>
</feature>
<evidence type="ECO:0000313" key="2">
    <source>
        <dbReference type="EMBL" id="KAI9559210.1"/>
    </source>
</evidence>
<proteinExistence type="predicted"/>
<comment type="caution">
    <text evidence="2">The sequence shown here is derived from an EMBL/GenBank/DDBJ whole genome shotgun (WGS) entry which is preliminary data.</text>
</comment>
<evidence type="ECO:0000256" key="1">
    <source>
        <dbReference type="SAM" id="MobiDB-lite"/>
    </source>
</evidence>
<dbReference type="AlphaFoldDB" id="A0AAD5LAS2"/>
<feature type="compositionally biased region" description="Basic and acidic residues" evidence="1">
    <location>
        <begin position="1"/>
        <end position="22"/>
    </location>
</feature>
<evidence type="ECO:0000313" key="3">
    <source>
        <dbReference type="Proteomes" id="UP000820818"/>
    </source>
</evidence>
<keyword evidence="3" id="KW-1185">Reference proteome</keyword>
<name>A0AAD5LAS2_9CRUS</name>
<dbReference type="EMBL" id="WJBH02000005">
    <property type="protein sequence ID" value="KAI9559210.1"/>
    <property type="molecule type" value="Genomic_DNA"/>
</dbReference>
<dbReference type="Proteomes" id="UP000820818">
    <property type="component" value="Linkage Group LG5"/>
</dbReference>
<reference evidence="2 3" key="1">
    <citation type="submission" date="2022-05" db="EMBL/GenBank/DDBJ databases">
        <title>A multi-omics perspective on studying reproductive biology in Daphnia sinensis.</title>
        <authorList>
            <person name="Jia J."/>
        </authorList>
    </citation>
    <scope>NUCLEOTIDE SEQUENCE [LARGE SCALE GENOMIC DNA]</scope>
    <source>
        <strain evidence="2 3">WSL</strain>
    </source>
</reference>
<protein>
    <submittedName>
        <fullName evidence="2">Uncharacterized protein</fullName>
    </submittedName>
</protein>
<sequence length="161" mass="18868">MAKQRVGTDDNHHSRTINERVKKSNQVQSVQILPAFVHNIDQLFTNENKSFNTLWRWSFQDNGDCESHAIKDVPWAKDLYNAFKDKHMHLSIRPIAPHQRVVEFENVHTAGGSYWLANVITFTDRRSQPFSFVTLPERRSMAFAIQMIWREEQQETDSALL</sequence>
<organism evidence="2 3">
    <name type="scientific">Daphnia sinensis</name>
    <dbReference type="NCBI Taxonomy" id="1820382"/>
    <lineage>
        <taxon>Eukaryota</taxon>
        <taxon>Metazoa</taxon>
        <taxon>Ecdysozoa</taxon>
        <taxon>Arthropoda</taxon>
        <taxon>Crustacea</taxon>
        <taxon>Branchiopoda</taxon>
        <taxon>Diplostraca</taxon>
        <taxon>Cladocera</taxon>
        <taxon>Anomopoda</taxon>
        <taxon>Daphniidae</taxon>
        <taxon>Daphnia</taxon>
        <taxon>Daphnia similis group</taxon>
    </lineage>
</organism>